<name>A0A7K3VRW6_RHILE</name>
<feature type="transmembrane region" description="Helical" evidence="1">
    <location>
        <begin position="20"/>
        <end position="41"/>
    </location>
</feature>
<proteinExistence type="predicted"/>
<keyword evidence="1" id="KW-0472">Membrane</keyword>
<dbReference type="Proteomes" id="UP000471705">
    <property type="component" value="Unassembled WGS sequence"/>
</dbReference>
<dbReference type="AlphaFoldDB" id="A0A7K3VRW6"/>
<dbReference type="EMBL" id="WUFV01000034">
    <property type="protein sequence ID" value="NEK19929.1"/>
    <property type="molecule type" value="Genomic_DNA"/>
</dbReference>
<evidence type="ECO:0000313" key="3">
    <source>
        <dbReference type="Proteomes" id="UP000471705"/>
    </source>
</evidence>
<reference evidence="2 3" key="1">
    <citation type="submission" date="2019-12" db="EMBL/GenBank/DDBJ databases">
        <title>Rhizobium genotypes associated with high levels of biological nitrogen fixation by grain legumes in a temperate-maritime cropping system.</title>
        <authorList>
            <person name="Maluk M."/>
            <person name="Francesc Ferrando Molina F."/>
            <person name="Lopez Del Egido L."/>
            <person name="Lafos M."/>
            <person name="Langarica-Fuentes A."/>
            <person name="Gebre Yohannes G."/>
            <person name="Young M.W."/>
            <person name="Martin P."/>
            <person name="Gantlett R."/>
            <person name="Kenicer G."/>
            <person name="Hawes C."/>
            <person name="Begg G.S."/>
            <person name="Quilliam R.S."/>
            <person name="Squire G.R."/>
            <person name="Poole P.S."/>
            <person name="Young P.W."/>
            <person name="Iannetta P.M."/>
            <person name="James E.K."/>
        </authorList>
    </citation>
    <scope>NUCLEOTIDE SEQUENCE [LARGE SCALE GENOMIC DNA]</scope>
    <source>
        <strain evidence="2 3">JHI54</strain>
    </source>
</reference>
<sequence>MNLITISFGAGSAPSSLWTTIFTGLAVALGGGLVLFGLNWLREYLMAKWNRHTEAEVLAFSLGSELDRLISACYDVANDPQEEDRETGEWEPTAKSPSLTWGENLKWSSFPRSLHYRIRALPNKIDAAKKSCQNAAEYGDGPPHYNDYFREREERFSWIGLEACALRQELSDHYGVEMIQRGEWNPEESFKGKIAEAKKMKAILANLPEPEFLRKKIPIEELEKRRAALGTALEAARGKMVARHSQWT</sequence>
<keyword evidence="1" id="KW-1133">Transmembrane helix</keyword>
<evidence type="ECO:0000256" key="1">
    <source>
        <dbReference type="SAM" id="Phobius"/>
    </source>
</evidence>
<protein>
    <submittedName>
        <fullName evidence="2">Uncharacterized protein</fullName>
    </submittedName>
</protein>
<comment type="caution">
    <text evidence="2">The sequence shown here is derived from an EMBL/GenBank/DDBJ whole genome shotgun (WGS) entry which is preliminary data.</text>
</comment>
<keyword evidence="1" id="KW-0812">Transmembrane</keyword>
<evidence type="ECO:0000313" key="2">
    <source>
        <dbReference type="EMBL" id="NEK19929.1"/>
    </source>
</evidence>
<accession>A0A7K3VRW6</accession>
<gene>
    <name evidence="2" type="ORF">GR257_34785</name>
</gene>
<dbReference type="RefSeq" id="WP_164050070.1">
    <property type="nucleotide sequence ID" value="NZ_WUFV01000034.1"/>
</dbReference>
<organism evidence="2 3">
    <name type="scientific">Rhizobium leguminosarum</name>
    <dbReference type="NCBI Taxonomy" id="384"/>
    <lineage>
        <taxon>Bacteria</taxon>
        <taxon>Pseudomonadati</taxon>
        <taxon>Pseudomonadota</taxon>
        <taxon>Alphaproteobacteria</taxon>
        <taxon>Hyphomicrobiales</taxon>
        <taxon>Rhizobiaceae</taxon>
        <taxon>Rhizobium/Agrobacterium group</taxon>
        <taxon>Rhizobium</taxon>
    </lineage>
</organism>